<organism evidence="1 2">
    <name type="scientific">Trifolium medium</name>
    <dbReference type="NCBI Taxonomy" id="97028"/>
    <lineage>
        <taxon>Eukaryota</taxon>
        <taxon>Viridiplantae</taxon>
        <taxon>Streptophyta</taxon>
        <taxon>Embryophyta</taxon>
        <taxon>Tracheophyta</taxon>
        <taxon>Spermatophyta</taxon>
        <taxon>Magnoliopsida</taxon>
        <taxon>eudicotyledons</taxon>
        <taxon>Gunneridae</taxon>
        <taxon>Pentapetalae</taxon>
        <taxon>rosids</taxon>
        <taxon>fabids</taxon>
        <taxon>Fabales</taxon>
        <taxon>Fabaceae</taxon>
        <taxon>Papilionoideae</taxon>
        <taxon>50 kb inversion clade</taxon>
        <taxon>NPAAA clade</taxon>
        <taxon>Hologalegina</taxon>
        <taxon>IRL clade</taxon>
        <taxon>Trifolieae</taxon>
        <taxon>Trifolium</taxon>
    </lineage>
</organism>
<reference evidence="1 2" key="1">
    <citation type="journal article" date="2018" name="Front. Plant Sci.">
        <title>Red Clover (Trifolium pratense) and Zigzag Clover (T. medium) - A Picture of Genomic Similarities and Differences.</title>
        <authorList>
            <person name="Dluhosova J."/>
            <person name="Istvanek J."/>
            <person name="Nedelnik J."/>
            <person name="Repkova J."/>
        </authorList>
    </citation>
    <scope>NUCLEOTIDE SEQUENCE [LARGE SCALE GENOMIC DNA]</scope>
    <source>
        <strain evidence="2">cv. 10/8</strain>
        <tissue evidence="1">Leaf</tissue>
    </source>
</reference>
<accession>A0A392M823</accession>
<comment type="caution">
    <text evidence="1">The sequence shown here is derived from an EMBL/GenBank/DDBJ whole genome shotgun (WGS) entry which is preliminary data.</text>
</comment>
<gene>
    <name evidence="1" type="ORF">A2U01_0004188</name>
</gene>
<dbReference type="EMBL" id="LXQA010005071">
    <property type="protein sequence ID" value="MCH83369.1"/>
    <property type="molecule type" value="Genomic_DNA"/>
</dbReference>
<evidence type="ECO:0000313" key="2">
    <source>
        <dbReference type="Proteomes" id="UP000265520"/>
    </source>
</evidence>
<protein>
    <submittedName>
        <fullName evidence="1">Uncharacterized protein</fullName>
    </submittedName>
</protein>
<name>A0A392M823_9FABA</name>
<proteinExistence type="predicted"/>
<evidence type="ECO:0000313" key="1">
    <source>
        <dbReference type="EMBL" id="MCH83369.1"/>
    </source>
</evidence>
<dbReference type="Proteomes" id="UP000265520">
    <property type="component" value="Unassembled WGS sequence"/>
</dbReference>
<sequence>MLILGSICVPTHIPLYTVPFWVQEHKLMMYSMSEKNGKQIASSLVVSWVILMTRDLLFSAVDDDRTGEMSILVWNNQGLRNPSAVPTISDLACTTTF</sequence>
<dbReference type="AlphaFoldDB" id="A0A392M823"/>
<keyword evidence="2" id="KW-1185">Reference proteome</keyword>